<dbReference type="eggNOG" id="COG2367">
    <property type="taxonomic scope" value="Bacteria"/>
</dbReference>
<dbReference type="GO" id="GO:0046677">
    <property type="term" value="P:response to antibiotic"/>
    <property type="evidence" value="ECO:0007669"/>
    <property type="project" value="InterPro"/>
</dbReference>
<evidence type="ECO:0000313" key="3">
    <source>
        <dbReference type="EMBL" id="EOR92797.1"/>
    </source>
</evidence>
<dbReference type="Gene3D" id="3.40.710.10">
    <property type="entry name" value="DD-peptidase/beta-lactamase superfamily"/>
    <property type="match status" value="1"/>
</dbReference>
<dbReference type="STRING" id="1150600.ADIARSV_4079"/>
<dbReference type="Proteomes" id="UP000014174">
    <property type="component" value="Unassembled WGS sequence"/>
</dbReference>
<reference evidence="3 4" key="1">
    <citation type="journal article" date="2013" name="Genome Announc.">
        <title>Draft Genome Sequence of Arcticibacter svalbardensis Strain MN12-7T, a Member of the Family Sphingobacteriaceae Isolated from an Arctic Soil Sample.</title>
        <authorList>
            <person name="Shivaji S."/>
            <person name="Ara S."/>
            <person name="Prasad S."/>
            <person name="Manasa B.P."/>
            <person name="Begum Z."/>
            <person name="Singh A."/>
            <person name="Kumar Pinnaka A."/>
        </authorList>
    </citation>
    <scope>NUCLEOTIDE SEQUENCE [LARGE SCALE GENOMIC DNA]</scope>
    <source>
        <strain evidence="3 4">MN12-7</strain>
    </source>
</reference>
<dbReference type="PATRIC" id="fig|1150600.3.peg.4038"/>
<evidence type="ECO:0000259" key="2">
    <source>
        <dbReference type="Pfam" id="PF13354"/>
    </source>
</evidence>
<dbReference type="InterPro" id="IPR045155">
    <property type="entry name" value="Beta-lactam_cat"/>
</dbReference>
<dbReference type="GO" id="GO:0030655">
    <property type="term" value="P:beta-lactam antibiotic catabolic process"/>
    <property type="evidence" value="ECO:0007669"/>
    <property type="project" value="InterPro"/>
</dbReference>
<dbReference type="InterPro" id="IPR012338">
    <property type="entry name" value="Beta-lactam/transpept-like"/>
</dbReference>
<dbReference type="SUPFAM" id="SSF56601">
    <property type="entry name" value="beta-lactamase/transpeptidase-like"/>
    <property type="match status" value="1"/>
</dbReference>
<evidence type="ECO:0000313" key="4">
    <source>
        <dbReference type="Proteomes" id="UP000014174"/>
    </source>
</evidence>
<dbReference type="Pfam" id="PF13354">
    <property type="entry name" value="Beta-lactamase2"/>
    <property type="match status" value="1"/>
</dbReference>
<comment type="caution">
    <text evidence="3">The sequence shown here is derived from an EMBL/GenBank/DDBJ whole genome shotgun (WGS) entry which is preliminary data.</text>
</comment>
<dbReference type="PANTHER" id="PTHR35333">
    <property type="entry name" value="BETA-LACTAMASE"/>
    <property type="match status" value="1"/>
</dbReference>
<organism evidence="3 4">
    <name type="scientific">Arcticibacter svalbardensis MN12-7</name>
    <dbReference type="NCBI Taxonomy" id="1150600"/>
    <lineage>
        <taxon>Bacteria</taxon>
        <taxon>Pseudomonadati</taxon>
        <taxon>Bacteroidota</taxon>
        <taxon>Sphingobacteriia</taxon>
        <taxon>Sphingobacteriales</taxon>
        <taxon>Sphingobacteriaceae</taxon>
        <taxon>Arcticibacter</taxon>
    </lineage>
</organism>
<gene>
    <name evidence="3" type="ORF">ADIARSV_4079</name>
</gene>
<proteinExistence type="predicted"/>
<accession>R9GLT6</accession>
<keyword evidence="4" id="KW-1185">Reference proteome</keyword>
<protein>
    <recommendedName>
        <fullName evidence="2">Beta-lactamase class A catalytic domain-containing protein</fullName>
    </recommendedName>
</protein>
<dbReference type="GO" id="GO:0008800">
    <property type="term" value="F:beta-lactamase activity"/>
    <property type="evidence" value="ECO:0007669"/>
    <property type="project" value="UniProtKB-EC"/>
</dbReference>
<dbReference type="EMBL" id="AQPN01000143">
    <property type="protein sequence ID" value="EOR92797.1"/>
    <property type="molecule type" value="Genomic_DNA"/>
</dbReference>
<name>R9GLT6_9SPHI</name>
<evidence type="ECO:0000256" key="1">
    <source>
        <dbReference type="ARBA" id="ARBA00001526"/>
    </source>
</evidence>
<comment type="catalytic activity">
    <reaction evidence="1">
        <text>a beta-lactam + H2O = a substituted beta-amino acid</text>
        <dbReference type="Rhea" id="RHEA:20401"/>
        <dbReference type="ChEBI" id="CHEBI:15377"/>
        <dbReference type="ChEBI" id="CHEBI:35627"/>
        <dbReference type="ChEBI" id="CHEBI:140347"/>
        <dbReference type="EC" id="3.5.2.6"/>
    </reaction>
</comment>
<sequence length="403" mass="47225">MVGSGINNAVLSQTKESWLYTKLDNQASPALKDILTDPDQYRVQVIYTRIDRDKNNKPHFTSYRLFKKDSYFYPASTVKLPTVLLALEKLNELHVAGLDIHATMITDSAFTHQLKISKDSSAVDMKPSIAQYIKKIFIVSDNDAYNRLYEFDGQQYLNEKLQAKGYKDTRIVHRFQYPMTEEENKHTNPILFYKNDQLIYKQPAAYNTKANASPDPILIGNKHVDANEVLKDGPMDFSHKNNFPLSEQQTMLRAVMFPESVAKKKRFNLTRDDYSFVYKYMSMMPGESEDPKFDKKEFFDTYAKFFIYRADKKQKPDYMRIFSKAGWSHGFLTDNAYIVDTKNKVEFMVSATIYVNSDGIVNDDKYDYDEKGYPFFKEVGEMLYQHELKRERKFKPDFRKFNP</sequence>
<dbReference type="PANTHER" id="PTHR35333:SF4">
    <property type="entry name" value="SLR0121 PROTEIN"/>
    <property type="match status" value="1"/>
</dbReference>
<feature type="domain" description="Beta-lactamase class A catalytic" evidence="2">
    <location>
        <begin position="66"/>
        <end position="181"/>
    </location>
</feature>
<dbReference type="InterPro" id="IPR000871">
    <property type="entry name" value="Beta-lactam_class-A"/>
</dbReference>
<dbReference type="AlphaFoldDB" id="R9GLT6"/>